<proteinExistence type="inferred from homology"/>
<evidence type="ECO:0000256" key="1">
    <source>
        <dbReference type="ARBA" id="ARBA00004651"/>
    </source>
</evidence>
<reference evidence="11 12" key="1">
    <citation type="submission" date="2013-08" db="EMBL/GenBank/DDBJ databases">
        <authorList>
            <person name="Huang J."/>
            <person name="Wang G."/>
        </authorList>
    </citation>
    <scope>NUCLEOTIDE SEQUENCE [LARGE SCALE GENOMIC DNA]</scope>
    <source>
        <strain evidence="11 12">JSM 076056</strain>
    </source>
</reference>
<gene>
    <name evidence="11" type="ORF">N781_03955</name>
</gene>
<comment type="similarity">
    <text evidence="8">Belongs to the NhaC Na(+)/H(+) (TC 2.A.35) antiporter family.</text>
</comment>
<dbReference type="PANTHER" id="PTHR33451">
    <property type="entry name" value="MALATE-2H(+)/NA(+)-LACTATE ANTIPORTER"/>
    <property type="match status" value="1"/>
</dbReference>
<feature type="transmembrane region" description="Helical" evidence="9">
    <location>
        <begin position="72"/>
        <end position="89"/>
    </location>
</feature>
<feature type="transmembrane region" description="Helical" evidence="9">
    <location>
        <begin position="401"/>
        <end position="423"/>
    </location>
</feature>
<feature type="transmembrane region" description="Helical" evidence="9">
    <location>
        <begin position="35"/>
        <end position="51"/>
    </location>
</feature>
<evidence type="ECO:0000256" key="7">
    <source>
        <dbReference type="ARBA" id="ARBA00023136"/>
    </source>
</evidence>
<feature type="transmembrane region" description="Helical" evidence="9">
    <location>
        <begin position="369"/>
        <end position="389"/>
    </location>
</feature>
<keyword evidence="2" id="KW-0813">Transport</keyword>
<dbReference type="eggNOG" id="COG1757">
    <property type="taxonomic scope" value="Bacteria"/>
</dbReference>
<keyword evidence="5 9" id="KW-0812">Transmembrane</keyword>
<keyword evidence="12" id="KW-1185">Reference proteome</keyword>
<sequence>MMKKQGNLLAFTPLVIFLALFLGSGIVTGDFYKLPILVAALIAAVVALAMNPKEKLETKVEQFARGAGDSNIIIMVFIFILAGAFSQVANDMGAVDSTVNLALTALPQSLVIVGLFIISAFISISMGTSTGTIGALVAIGVGISQATDFSVTFVMGAIIGGSMFGDNLSVISDTTIAAVRTQQTEMADKFKANFLIVLPAALVTITILIFASIGNASPVDTESFNWVKILPYIGVLVAAVLGVNVLAVLTSGILLAAIIGFIDGSFESLTAIASSVGDGALSMASLVMLTLIIGGIVATIRENGGLDFLLNTMTKKVKSKRGGQFSIAGLIATTNLSTANNTISILTVGPLAKQISDEYGIDSRRSASILDIFACTVQGLIPYGAQMLIAAEAAGVSPVQIFPYTFYPMLIGVMGIIAIATGFPKLKPKQA</sequence>
<keyword evidence="6 9" id="KW-1133">Transmembrane helix</keyword>
<dbReference type="GO" id="GO:0015297">
    <property type="term" value="F:antiporter activity"/>
    <property type="evidence" value="ECO:0007669"/>
    <property type="project" value="UniProtKB-KW"/>
</dbReference>
<feature type="transmembrane region" description="Helical" evidence="9">
    <location>
        <begin position="101"/>
        <end position="124"/>
    </location>
</feature>
<protein>
    <submittedName>
        <fullName evidence="11">Sodium:proton antiporter</fullName>
    </submittedName>
</protein>
<keyword evidence="7 9" id="KW-0472">Membrane</keyword>
<evidence type="ECO:0000256" key="8">
    <source>
        <dbReference type="ARBA" id="ARBA00038435"/>
    </source>
</evidence>
<evidence type="ECO:0000256" key="3">
    <source>
        <dbReference type="ARBA" id="ARBA00022449"/>
    </source>
</evidence>
<evidence type="ECO:0000256" key="4">
    <source>
        <dbReference type="ARBA" id="ARBA00022475"/>
    </source>
</evidence>
<dbReference type="Proteomes" id="UP000030528">
    <property type="component" value="Unassembled WGS sequence"/>
</dbReference>
<dbReference type="InterPro" id="IPR052180">
    <property type="entry name" value="NhaC_Na-H+_Antiporter"/>
</dbReference>
<evidence type="ECO:0000313" key="12">
    <source>
        <dbReference type="Proteomes" id="UP000030528"/>
    </source>
</evidence>
<comment type="caution">
    <text evidence="11">The sequence shown here is derived from an EMBL/GenBank/DDBJ whole genome shotgun (WGS) entry which is preliminary data.</text>
</comment>
<evidence type="ECO:0000313" key="11">
    <source>
        <dbReference type="EMBL" id="KGX91639.1"/>
    </source>
</evidence>
<dbReference type="STRING" id="1385510.GCA_000425205_02285"/>
<dbReference type="OrthoDB" id="9790605at2"/>
<evidence type="ECO:0000256" key="6">
    <source>
        <dbReference type="ARBA" id="ARBA00022989"/>
    </source>
</evidence>
<feature type="transmembrane region" description="Helical" evidence="9">
    <location>
        <begin position="282"/>
        <end position="300"/>
    </location>
</feature>
<evidence type="ECO:0000259" key="10">
    <source>
        <dbReference type="Pfam" id="PF03553"/>
    </source>
</evidence>
<accession>A0A0A5GI10</accession>
<dbReference type="AlphaFoldDB" id="A0A0A5GI10"/>
<feature type="transmembrane region" description="Helical" evidence="9">
    <location>
        <begin position="136"/>
        <end position="159"/>
    </location>
</feature>
<dbReference type="GO" id="GO:0005886">
    <property type="term" value="C:plasma membrane"/>
    <property type="evidence" value="ECO:0007669"/>
    <property type="project" value="UniProtKB-SubCell"/>
</dbReference>
<feature type="domain" description="Na+/H+ antiporter NhaC-like C-terminal" evidence="10">
    <location>
        <begin position="14"/>
        <end position="211"/>
    </location>
</feature>
<dbReference type="PANTHER" id="PTHR33451:SF5">
    <property type="entry name" value="NA+_H+ ANTIPORTER"/>
    <property type="match status" value="1"/>
</dbReference>
<dbReference type="InterPro" id="IPR018461">
    <property type="entry name" value="Na/H_Antiport_NhaC-like_C"/>
</dbReference>
<feature type="transmembrane region" description="Helical" evidence="9">
    <location>
        <begin position="229"/>
        <end position="262"/>
    </location>
</feature>
<evidence type="ECO:0000256" key="9">
    <source>
        <dbReference type="SAM" id="Phobius"/>
    </source>
</evidence>
<evidence type="ECO:0000256" key="2">
    <source>
        <dbReference type="ARBA" id="ARBA00022448"/>
    </source>
</evidence>
<name>A0A0A5GI10_9BACI</name>
<dbReference type="EMBL" id="AVPE01000009">
    <property type="protein sequence ID" value="KGX91639.1"/>
    <property type="molecule type" value="Genomic_DNA"/>
</dbReference>
<comment type="subcellular location">
    <subcellularLocation>
        <location evidence="1">Cell membrane</location>
        <topology evidence="1">Multi-pass membrane protein</topology>
    </subcellularLocation>
</comment>
<feature type="domain" description="Na+/H+ antiporter NhaC-like C-terminal" evidence="10">
    <location>
        <begin position="228"/>
        <end position="422"/>
    </location>
</feature>
<evidence type="ECO:0000256" key="5">
    <source>
        <dbReference type="ARBA" id="ARBA00022692"/>
    </source>
</evidence>
<dbReference type="Pfam" id="PF03553">
    <property type="entry name" value="Na_H_antiporter"/>
    <property type="match status" value="2"/>
</dbReference>
<keyword evidence="4" id="KW-1003">Cell membrane</keyword>
<keyword evidence="3" id="KW-0050">Antiport</keyword>
<feature type="transmembrane region" description="Helical" evidence="9">
    <location>
        <begin position="194"/>
        <end position="217"/>
    </location>
</feature>
<organism evidence="11 12">
    <name type="scientific">Pontibacillus halophilus JSM 076056 = DSM 19796</name>
    <dbReference type="NCBI Taxonomy" id="1385510"/>
    <lineage>
        <taxon>Bacteria</taxon>
        <taxon>Bacillati</taxon>
        <taxon>Bacillota</taxon>
        <taxon>Bacilli</taxon>
        <taxon>Bacillales</taxon>
        <taxon>Bacillaceae</taxon>
        <taxon>Pontibacillus</taxon>
    </lineage>
</organism>